<reference evidence="2 3" key="1">
    <citation type="submission" date="2018-08" db="EMBL/GenBank/DDBJ databases">
        <title>Recombination of ecologically and evolutionarily significant loci maintains genetic cohesion in the Pseudomonas syringae species complex.</title>
        <authorList>
            <person name="Dillon M."/>
            <person name="Thakur S."/>
            <person name="Almeida R.N.D."/>
            <person name="Weir B.S."/>
            <person name="Guttman D.S."/>
        </authorList>
    </citation>
    <scope>NUCLEOTIDE SEQUENCE [LARGE SCALE GENOMIC DNA]</scope>
    <source>
        <strain evidence="2 3">88_10</strain>
    </source>
</reference>
<feature type="compositionally biased region" description="Polar residues" evidence="1">
    <location>
        <begin position="1"/>
        <end position="17"/>
    </location>
</feature>
<proteinExistence type="predicted"/>
<dbReference type="AlphaFoldDB" id="A0A3M2WAD3"/>
<evidence type="ECO:0000256" key="1">
    <source>
        <dbReference type="SAM" id="MobiDB-lite"/>
    </source>
</evidence>
<gene>
    <name evidence="2" type="ORF">APX70_200615</name>
</gene>
<comment type="caution">
    <text evidence="2">The sequence shown here is derived from an EMBL/GenBank/DDBJ whole genome shotgun (WGS) entry which is preliminary data.</text>
</comment>
<dbReference type="Proteomes" id="UP000282378">
    <property type="component" value="Unassembled WGS sequence"/>
</dbReference>
<evidence type="ECO:0000313" key="3">
    <source>
        <dbReference type="Proteomes" id="UP000282378"/>
    </source>
</evidence>
<protein>
    <recommendedName>
        <fullName evidence="4">Type III effector HopAQ1</fullName>
    </recommendedName>
</protein>
<feature type="region of interest" description="Disordered" evidence="1">
    <location>
        <begin position="1"/>
        <end position="33"/>
    </location>
</feature>
<name>A0A3M2WAD3_PSEYM</name>
<evidence type="ECO:0000313" key="2">
    <source>
        <dbReference type="EMBL" id="RML48497.1"/>
    </source>
</evidence>
<sequence>MNRISTSSVNSSFNYTAPTEEAQNRFASAPDNSPLVATTTSITQTLVQPGRLDKNHRLMDSKIINFSVAFNLGRTRSIAGGSA</sequence>
<accession>A0A3M2WAD3</accession>
<dbReference type="EMBL" id="RBNL01003550">
    <property type="protein sequence ID" value="RML48497.1"/>
    <property type="molecule type" value="Genomic_DNA"/>
</dbReference>
<organism evidence="2 3">
    <name type="scientific">Pseudomonas syringae pv. maculicola</name>
    <dbReference type="NCBI Taxonomy" id="59511"/>
    <lineage>
        <taxon>Bacteria</taxon>
        <taxon>Pseudomonadati</taxon>
        <taxon>Pseudomonadota</taxon>
        <taxon>Gammaproteobacteria</taxon>
        <taxon>Pseudomonadales</taxon>
        <taxon>Pseudomonadaceae</taxon>
        <taxon>Pseudomonas</taxon>
    </lineage>
</organism>
<evidence type="ECO:0008006" key="4">
    <source>
        <dbReference type="Google" id="ProtNLM"/>
    </source>
</evidence>